<sequence>MFLKYINIKVFLLSLAAGLLFVYLSTPDPTVIIVYPTPDNVNKIKYKDKASNCFKFLANEVMCPKNKSDIKMIPLQK</sequence>
<name>A0A6C0II17_9ZZZZ</name>
<dbReference type="EMBL" id="MN740194">
    <property type="protein sequence ID" value="QHT92858.1"/>
    <property type="molecule type" value="Genomic_DNA"/>
</dbReference>
<accession>A0A6C0II17</accession>
<organism evidence="1">
    <name type="scientific">viral metagenome</name>
    <dbReference type="NCBI Taxonomy" id="1070528"/>
    <lineage>
        <taxon>unclassified sequences</taxon>
        <taxon>metagenomes</taxon>
        <taxon>organismal metagenomes</taxon>
    </lineage>
</organism>
<dbReference type="AlphaFoldDB" id="A0A6C0II17"/>
<evidence type="ECO:0000313" key="1">
    <source>
        <dbReference type="EMBL" id="QHT92858.1"/>
    </source>
</evidence>
<proteinExistence type="predicted"/>
<protein>
    <submittedName>
        <fullName evidence="1">Uncharacterized protein</fullName>
    </submittedName>
</protein>
<reference evidence="1" key="1">
    <citation type="journal article" date="2020" name="Nature">
        <title>Giant virus diversity and host interactions through global metagenomics.</title>
        <authorList>
            <person name="Schulz F."/>
            <person name="Roux S."/>
            <person name="Paez-Espino D."/>
            <person name="Jungbluth S."/>
            <person name="Walsh D.A."/>
            <person name="Denef V.J."/>
            <person name="McMahon K.D."/>
            <person name="Konstantinidis K.T."/>
            <person name="Eloe-Fadrosh E.A."/>
            <person name="Kyrpides N.C."/>
            <person name="Woyke T."/>
        </authorList>
    </citation>
    <scope>NUCLEOTIDE SEQUENCE</scope>
    <source>
        <strain evidence="1">GVMAG-M-3300023184-89</strain>
    </source>
</reference>